<organism evidence="2 3">
    <name type="scientific">Candidatus Obscuribacter phosphatis</name>
    <dbReference type="NCBI Taxonomy" id="1906157"/>
    <lineage>
        <taxon>Bacteria</taxon>
        <taxon>Bacillati</taxon>
        <taxon>Candidatus Melainabacteria</taxon>
        <taxon>Candidatus Obscuribacterales</taxon>
        <taxon>Candidatus Obscuribacteraceae</taxon>
        <taxon>Candidatus Obscuribacter</taxon>
    </lineage>
</organism>
<keyword evidence="1" id="KW-1133">Transmembrane helix</keyword>
<dbReference type="Proteomes" id="UP000664277">
    <property type="component" value="Unassembled WGS sequence"/>
</dbReference>
<proteinExistence type="predicted"/>
<feature type="transmembrane region" description="Helical" evidence="1">
    <location>
        <begin position="27"/>
        <end position="47"/>
    </location>
</feature>
<evidence type="ECO:0000313" key="3">
    <source>
        <dbReference type="Proteomes" id="UP000664277"/>
    </source>
</evidence>
<name>A0A8J7TLZ7_9BACT</name>
<gene>
    <name evidence="2" type="ORF">J0M35_04015</name>
</gene>
<sequence>MEENKEIKKLEAKLDVLSKKLDEQMRISRNLTALCTTVIIGVMFFIFTQTIQHLPSIIVFHYMSNLDAIVKEWKQTEKAMDAAKSK</sequence>
<protein>
    <submittedName>
        <fullName evidence="2">Uncharacterized protein</fullName>
    </submittedName>
</protein>
<accession>A0A8J7TLZ7</accession>
<evidence type="ECO:0000256" key="1">
    <source>
        <dbReference type="SAM" id="Phobius"/>
    </source>
</evidence>
<reference evidence="2" key="1">
    <citation type="submission" date="2021-02" db="EMBL/GenBank/DDBJ databases">
        <title>Genome-Resolved Metagenomics of a Microbial Community Performing Photosynthetic Biological Nutrient Removal.</title>
        <authorList>
            <person name="Mcdaniel E.A."/>
        </authorList>
    </citation>
    <scope>NUCLEOTIDE SEQUENCE</scope>
    <source>
        <strain evidence="2">UWPOB_OBS1</strain>
    </source>
</reference>
<dbReference type="AlphaFoldDB" id="A0A8J7TLZ7"/>
<keyword evidence="1" id="KW-0472">Membrane</keyword>
<keyword evidence="1" id="KW-0812">Transmembrane</keyword>
<comment type="caution">
    <text evidence="2">The sequence shown here is derived from an EMBL/GenBank/DDBJ whole genome shotgun (WGS) entry which is preliminary data.</text>
</comment>
<dbReference type="EMBL" id="JAFLCK010000003">
    <property type="protein sequence ID" value="MBN8659503.1"/>
    <property type="molecule type" value="Genomic_DNA"/>
</dbReference>
<evidence type="ECO:0000313" key="2">
    <source>
        <dbReference type="EMBL" id="MBN8659503.1"/>
    </source>
</evidence>